<feature type="region of interest" description="Disordered" evidence="1">
    <location>
        <begin position="27"/>
        <end position="75"/>
    </location>
</feature>
<keyword evidence="4" id="KW-1185">Reference proteome</keyword>
<reference evidence="3 4" key="1">
    <citation type="submission" date="2019-09" db="EMBL/GenBank/DDBJ databases">
        <title>Whole-genome sequence of the purple sulfur bacterium Thiohalocapsa marina DSM 19078.</title>
        <authorList>
            <person name="Kyndt J.A."/>
            <person name="Meyer T.E."/>
        </authorList>
    </citation>
    <scope>NUCLEOTIDE SEQUENCE [LARGE SCALE GENOMIC DNA]</scope>
    <source>
        <strain evidence="3 4">DSM 19078</strain>
    </source>
</reference>
<organism evidence="3 4">
    <name type="scientific">Thiohalocapsa marina</name>
    <dbReference type="NCBI Taxonomy" id="424902"/>
    <lineage>
        <taxon>Bacteria</taxon>
        <taxon>Pseudomonadati</taxon>
        <taxon>Pseudomonadota</taxon>
        <taxon>Gammaproteobacteria</taxon>
        <taxon>Chromatiales</taxon>
        <taxon>Chromatiaceae</taxon>
        <taxon>Thiohalocapsa</taxon>
    </lineage>
</organism>
<feature type="compositionally biased region" description="Basic and acidic residues" evidence="1">
    <location>
        <begin position="36"/>
        <end position="46"/>
    </location>
</feature>
<evidence type="ECO:0000256" key="2">
    <source>
        <dbReference type="SAM" id="SignalP"/>
    </source>
</evidence>
<gene>
    <name evidence="3" type="ORF">F2Q65_06500</name>
</gene>
<evidence type="ECO:0000313" key="3">
    <source>
        <dbReference type="EMBL" id="KAA6186014.1"/>
    </source>
</evidence>
<protein>
    <recommendedName>
        <fullName evidence="5">DUF4148 domain-containing protein</fullName>
    </recommendedName>
</protein>
<sequence>MTRSALIVGALLTGLLLQPWSHPATAQAQAQAMTEDSSRHRDEAHTRFGQRGAPSALDISNQSPSPSIAAAQGGEVGTPLSARATIFA</sequence>
<feature type="chain" id="PRO_5024335037" description="DUF4148 domain-containing protein" evidence="2">
    <location>
        <begin position="27"/>
        <end position="88"/>
    </location>
</feature>
<dbReference type="RefSeq" id="WP_150091622.1">
    <property type="nucleotide sequence ID" value="NZ_JBFUOH010000134.1"/>
</dbReference>
<name>A0A5M8FNG6_9GAMM</name>
<dbReference type="EMBL" id="VWXX01000006">
    <property type="protein sequence ID" value="KAA6186014.1"/>
    <property type="molecule type" value="Genomic_DNA"/>
</dbReference>
<keyword evidence="2" id="KW-0732">Signal</keyword>
<comment type="caution">
    <text evidence="3">The sequence shown here is derived from an EMBL/GenBank/DDBJ whole genome shotgun (WGS) entry which is preliminary data.</text>
</comment>
<evidence type="ECO:0008006" key="5">
    <source>
        <dbReference type="Google" id="ProtNLM"/>
    </source>
</evidence>
<dbReference type="AlphaFoldDB" id="A0A5M8FNG6"/>
<evidence type="ECO:0000313" key="4">
    <source>
        <dbReference type="Proteomes" id="UP000322981"/>
    </source>
</evidence>
<feature type="signal peptide" evidence="2">
    <location>
        <begin position="1"/>
        <end position="26"/>
    </location>
</feature>
<proteinExistence type="predicted"/>
<evidence type="ECO:0000256" key="1">
    <source>
        <dbReference type="SAM" id="MobiDB-lite"/>
    </source>
</evidence>
<accession>A0A5M8FNG6</accession>
<dbReference type="Proteomes" id="UP000322981">
    <property type="component" value="Unassembled WGS sequence"/>
</dbReference>